<accession>A0ABU6T9H4</accession>
<comment type="caution">
    <text evidence="1">The sequence shown here is derived from an EMBL/GenBank/DDBJ whole genome shotgun (WGS) entry which is preliminary data.</text>
</comment>
<dbReference type="EMBL" id="JASCZI010090708">
    <property type="protein sequence ID" value="MED6145352.1"/>
    <property type="molecule type" value="Genomic_DNA"/>
</dbReference>
<reference evidence="1 2" key="1">
    <citation type="journal article" date="2023" name="Plants (Basel)">
        <title>Bridging the Gap: Combining Genomics and Transcriptomics Approaches to Understand Stylosanthes scabra, an Orphan Legume from the Brazilian Caatinga.</title>
        <authorList>
            <person name="Ferreira-Neto J.R.C."/>
            <person name="da Silva M.D."/>
            <person name="Binneck E."/>
            <person name="de Melo N.F."/>
            <person name="da Silva R.H."/>
            <person name="de Melo A.L.T.M."/>
            <person name="Pandolfi V."/>
            <person name="Bustamante F.O."/>
            <person name="Brasileiro-Vidal A.C."/>
            <person name="Benko-Iseppon A.M."/>
        </authorList>
    </citation>
    <scope>NUCLEOTIDE SEQUENCE [LARGE SCALE GENOMIC DNA]</scope>
    <source>
        <tissue evidence="1">Leaves</tissue>
    </source>
</reference>
<evidence type="ECO:0000313" key="2">
    <source>
        <dbReference type="Proteomes" id="UP001341840"/>
    </source>
</evidence>
<organism evidence="1 2">
    <name type="scientific">Stylosanthes scabra</name>
    <dbReference type="NCBI Taxonomy" id="79078"/>
    <lineage>
        <taxon>Eukaryota</taxon>
        <taxon>Viridiplantae</taxon>
        <taxon>Streptophyta</taxon>
        <taxon>Embryophyta</taxon>
        <taxon>Tracheophyta</taxon>
        <taxon>Spermatophyta</taxon>
        <taxon>Magnoliopsida</taxon>
        <taxon>eudicotyledons</taxon>
        <taxon>Gunneridae</taxon>
        <taxon>Pentapetalae</taxon>
        <taxon>rosids</taxon>
        <taxon>fabids</taxon>
        <taxon>Fabales</taxon>
        <taxon>Fabaceae</taxon>
        <taxon>Papilionoideae</taxon>
        <taxon>50 kb inversion clade</taxon>
        <taxon>dalbergioids sensu lato</taxon>
        <taxon>Dalbergieae</taxon>
        <taxon>Pterocarpus clade</taxon>
        <taxon>Stylosanthes</taxon>
    </lineage>
</organism>
<keyword evidence="2" id="KW-1185">Reference proteome</keyword>
<gene>
    <name evidence="1" type="ORF">PIB30_024398</name>
</gene>
<name>A0ABU6T9H4_9FABA</name>
<sequence>MHIRFIKDDLEGLKIVRYCRDWTGVITQSKGSDDIKDMPLHKQIMEAFLNLKLGCQGKENDKLDLDMLFENKEILGSQDSINYKRSLEEISSALTSGLLPLRVCIEVLSLSL</sequence>
<protein>
    <submittedName>
        <fullName evidence="1">Uncharacterized protein</fullName>
    </submittedName>
</protein>
<evidence type="ECO:0000313" key="1">
    <source>
        <dbReference type="EMBL" id="MED6145352.1"/>
    </source>
</evidence>
<proteinExistence type="predicted"/>
<dbReference type="Proteomes" id="UP001341840">
    <property type="component" value="Unassembled WGS sequence"/>
</dbReference>